<keyword evidence="2" id="KW-1185">Reference proteome</keyword>
<accession>C7LR01</accession>
<reference evidence="1 2" key="1">
    <citation type="journal article" date="2009" name="Stand. Genomic Sci.">
        <title>Complete genome sequence of Desulfomicrobium baculatum type strain (X).</title>
        <authorList>
            <person name="Copeland A."/>
            <person name="Spring S."/>
            <person name="Goker M."/>
            <person name="Schneider S."/>
            <person name="Lapidus A."/>
            <person name="Del Rio T.G."/>
            <person name="Tice H."/>
            <person name="Cheng J.F."/>
            <person name="Chen F."/>
            <person name="Nolan M."/>
            <person name="Bruce D."/>
            <person name="Goodwin L."/>
            <person name="Pitluck S."/>
            <person name="Ivanova N."/>
            <person name="Mavrommatis K."/>
            <person name="Ovchinnikova G."/>
            <person name="Pati A."/>
            <person name="Chen A."/>
            <person name="Palaniappan K."/>
            <person name="Land M."/>
            <person name="Hauser L."/>
            <person name="Chang Y.J."/>
            <person name="Jeffries C.C."/>
            <person name="Meincke L."/>
            <person name="Sims D."/>
            <person name="Brettin T."/>
            <person name="Detter J.C."/>
            <person name="Han C."/>
            <person name="Chain P."/>
            <person name="Bristow J."/>
            <person name="Eisen J.A."/>
            <person name="Markowitz V."/>
            <person name="Hugenholtz P."/>
            <person name="Kyrpides N.C."/>
            <person name="Klenk H.P."/>
            <person name="Lucas S."/>
        </authorList>
    </citation>
    <scope>NUCLEOTIDE SEQUENCE [LARGE SCALE GENOMIC DNA]</scope>
    <source>
        <strain evidence="2">DSM 4028 / VKM B-1378 / X</strain>
    </source>
</reference>
<organism evidence="1 2">
    <name type="scientific">Desulfomicrobium baculatum (strain DSM 4028 / VKM B-1378 / X)</name>
    <name type="common">Desulfovibrio baculatus</name>
    <dbReference type="NCBI Taxonomy" id="525897"/>
    <lineage>
        <taxon>Bacteria</taxon>
        <taxon>Pseudomonadati</taxon>
        <taxon>Thermodesulfobacteriota</taxon>
        <taxon>Desulfovibrionia</taxon>
        <taxon>Desulfovibrionales</taxon>
        <taxon>Desulfomicrobiaceae</taxon>
        <taxon>Desulfomicrobium</taxon>
    </lineage>
</organism>
<dbReference type="HOGENOM" id="CLU_3327171_0_0_7"/>
<proteinExistence type="predicted"/>
<sequence>MIISQMHSNSTGEWEIDSAKACGLHNQTMMGTVLKERK</sequence>
<protein>
    <submittedName>
        <fullName evidence="1">Uncharacterized protein</fullName>
    </submittedName>
</protein>
<evidence type="ECO:0000313" key="1">
    <source>
        <dbReference type="EMBL" id="ACU90407.1"/>
    </source>
</evidence>
<dbReference type="EMBL" id="CP001629">
    <property type="protein sequence ID" value="ACU90407.1"/>
    <property type="molecule type" value="Genomic_DNA"/>
</dbReference>
<dbReference type="Proteomes" id="UP000002216">
    <property type="component" value="Chromosome"/>
</dbReference>
<name>C7LR01_DESBD</name>
<evidence type="ECO:0000313" key="2">
    <source>
        <dbReference type="Proteomes" id="UP000002216"/>
    </source>
</evidence>
<gene>
    <name evidence="1" type="ordered locus">Dbac_2326</name>
</gene>
<dbReference type="KEGG" id="dba:Dbac_2326"/>
<dbReference type="AlphaFoldDB" id="C7LR01"/>